<evidence type="ECO:0000256" key="2">
    <source>
        <dbReference type="ARBA" id="ARBA00023002"/>
    </source>
</evidence>
<dbReference type="InterPro" id="IPR047122">
    <property type="entry name" value="Trans-enoyl_RdTase-like"/>
</dbReference>
<evidence type="ECO:0000313" key="5">
    <source>
        <dbReference type="Proteomes" id="UP000078397"/>
    </source>
</evidence>
<dbReference type="InterPro" id="IPR036291">
    <property type="entry name" value="NAD(P)-bd_dom_sf"/>
</dbReference>
<dbReference type="OrthoDB" id="48317at2759"/>
<dbReference type="AlphaFoldDB" id="A0A179G0H7"/>
<dbReference type="InterPro" id="IPR013154">
    <property type="entry name" value="ADH-like_N"/>
</dbReference>
<keyword evidence="2" id="KW-0560">Oxidoreductase</keyword>
<dbReference type="Pfam" id="PF08240">
    <property type="entry name" value="ADH_N"/>
    <property type="match status" value="1"/>
</dbReference>
<protein>
    <submittedName>
        <fullName evidence="4">Zinc-binding oxidoreductase ToxD</fullName>
    </submittedName>
</protein>
<dbReference type="Gene3D" id="3.40.50.720">
    <property type="entry name" value="NAD(P)-binding Rossmann-like Domain"/>
    <property type="match status" value="1"/>
</dbReference>
<dbReference type="InterPro" id="IPR020843">
    <property type="entry name" value="ER"/>
</dbReference>
<feature type="domain" description="Enoyl reductase (ER)" evidence="3">
    <location>
        <begin position="14"/>
        <end position="286"/>
    </location>
</feature>
<dbReference type="PANTHER" id="PTHR45348">
    <property type="entry name" value="HYPOTHETICAL OXIDOREDUCTASE (EUROFUNG)"/>
    <property type="match status" value="1"/>
</dbReference>
<dbReference type="EMBL" id="LSBJ02000002">
    <property type="protein sequence ID" value="OAQ70950.1"/>
    <property type="molecule type" value="Genomic_DNA"/>
</dbReference>
<dbReference type="RefSeq" id="XP_018147487.1">
    <property type="nucleotide sequence ID" value="XM_018282847.1"/>
</dbReference>
<dbReference type="CDD" id="cd08249">
    <property type="entry name" value="enoyl_reductase_like"/>
    <property type="match status" value="1"/>
</dbReference>
<comment type="caution">
    <text evidence="4">The sequence shown here is derived from an EMBL/GenBank/DDBJ whole genome shotgun (WGS) entry which is preliminary data.</text>
</comment>
<name>A0A179G0H7_METCM</name>
<dbReference type="PANTHER" id="PTHR45348:SF2">
    <property type="entry name" value="ZINC-TYPE ALCOHOL DEHYDROGENASE-LIKE PROTEIN C2E1P3.01"/>
    <property type="match status" value="1"/>
</dbReference>
<evidence type="ECO:0000259" key="3">
    <source>
        <dbReference type="SMART" id="SM00829"/>
    </source>
</evidence>
<dbReference type="GeneID" id="28846841"/>
<sequence>MASKVQNFGLVRKGAGHAVLEATPIPRLPDDYLLIKTVAVAINPTDWTTLDAVGDNGTLVGCDFAGIVEEIGPAVTKKFQKGDRVAGFSHGGNDANPETGAFARFVIAKGDLVMHIPDNVSWEAAATVGVAIGTVGMGLYQIMGLKLPTEAPQIGDGSDPVLVYGGSTATGTIAIQFVRLSGRKVLTTCSPKHFELAKDRGAELVYDYHTPNIASDIRSETNDQLIDVFDTVALESTAAFCSDAIGSSGGLYVNLLGVQSQRSDVRSVFYLGYSASGESFIFEGQHFPAKPEDLVFARNFFAVAEKLWMEGKWKSHPVRVGSGGLIGVLDGMKQMKEGKVSGEKLVYLVDDTEWPAV</sequence>
<organism evidence="4 5">
    <name type="scientific">Pochonia chlamydosporia 170</name>
    <dbReference type="NCBI Taxonomy" id="1380566"/>
    <lineage>
        <taxon>Eukaryota</taxon>
        <taxon>Fungi</taxon>
        <taxon>Dikarya</taxon>
        <taxon>Ascomycota</taxon>
        <taxon>Pezizomycotina</taxon>
        <taxon>Sordariomycetes</taxon>
        <taxon>Hypocreomycetidae</taxon>
        <taxon>Hypocreales</taxon>
        <taxon>Clavicipitaceae</taxon>
        <taxon>Pochonia</taxon>
    </lineage>
</organism>
<dbReference type="SUPFAM" id="SSF51735">
    <property type="entry name" value="NAD(P)-binding Rossmann-fold domains"/>
    <property type="match status" value="1"/>
</dbReference>
<dbReference type="SUPFAM" id="SSF50129">
    <property type="entry name" value="GroES-like"/>
    <property type="match status" value="1"/>
</dbReference>
<evidence type="ECO:0000313" key="4">
    <source>
        <dbReference type="EMBL" id="OAQ70950.1"/>
    </source>
</evidence>
<dbReference type="STRING" id="1380566.A0A179G0H7"/>
<dbReference type="InterPro" id="IPR011032">
    <property type="entry name" value="GroES-like_sf"/>
</dbReference>
<comment type="similarity">
    <text evidence="1">Belongs to the zinc-containing alcohol dehydrogenase family.</text>
</comment>
<dbReference type="Proteomes" id="UP000078397">
    <property type="component" value="Unassembled WGS sequence"/>
</dbReference>
<keyword evidence="5" id="KW-1185">Reference proteome</keyword>
<dbReference type="KEGG" id="pchm:VFPPC_03332"/>
<dbReference type="SMART" id="SM00829">
    <property type="entry name" value="PKS_ER"/>
    <property type="match status" value="1"/>
</dbReference>
<proteinExistence type="inferred from homology"/>
<gene>
    <name evidence="4" type="ORF">VFPPC_03332</name>
</gene>
<reference evidence="4 5" key="1">
    <citation type="journal article" date="2016" name="PLoS Pathog.">
        <title>Biosynthesis of antibiotic leucinostatins in bio-control fungus Purpureocillium lilacinum and their inhibition on phytophthora revealed by genome mining.</title>
        <authorList>
            <person name="Wang G."/>
            <person name="Liu Z."/>
            <person name="Lin R."/>
            <person name="Li E."/>
            <person name="Mao Z."/>
            <person name="Ling J."/>
            <person name="Yang Y."/>
            <person name="Yin W.B."/>
            <person name="Xie B."/>
        </authorList>
    </citation>
    <scope>NUCLEOTIDE SEQUENCE [LARGE SCALE GENOMIC DNA]</scope>
    <source>
        <strain evidence="4">170</strain>
    </source>
</reference>
<accession>A0A179G0H7</accession>
<evidence type="ECO:0000256" key="1">
    <source>
        <dbReference type="ARBA" id="ARBA00008072"/>
    </source>
</evidence>
<dbReference type="Gene3D" id="3.90.180.10">
    <property type="entry name" value="Medium-chain alcohol dehydrogenases, catalytic domain"/>
    <property type="match status" value="1"/>
</dbReference>
<dbReference type="GO" id="GO:0016651">
    <property type="term" value="F:oxidoreductase activity, acting on NAD(P)H"/>
    <property type="evidence" value="ECO:0007669"/>
    <property type="project" value="InterPro"/>
</dbReference>